<accession>A0AAV4T8S6</accession>
<name>A0AAV4T8S6_CAEEX</name>
<evidence type="ECO:0000313" key="1">
    <source>
        <dbReference type="EMBL" id="GIY41604.1"/>
    </source>
</evidence>
<dbReference type="AlphaFoldDB" id="A0AAV4T8S6"/>
<dbReference type="EMBL" id="BPLR01010729">
    <property type="protein sequence ID" value="GIY41604.1"/>
    <property type="molecule type" value="Genomic_DNA"/>
</dbReference>
<proteinExistence type="predicted"/>
<dbReference type="Proteomes" id="UP001054945">
    <property type="component" value="Unassembled WGS sequence"/>
</dbReference>
<gene>
    <name evidence="1" type="ORF">CEXT_356691</name>
</gene>
<comment type="caution">
    <text evidence="1">The sequence shown here is derived from an EMBL/GenBank/DDBJ whole genome shotgun (WGS) entry which is preliminary data.</text>
</comment>
<reference evidence="1 2" key="1">
    <citation type="submission" date="2021-06" db="EMBL/GenBank/DDBJ databases">
        <title>Caerostris extrusa draft genome.</title>
        <authorList>
            <person name="Kono N."/>
            <person name="Arakawa K."/>
        </authorList>
    </citation>
    <scope>NUCLEOTIDE SEQUENCE [LARGE SCALE GENOMIC DNA]</scope>
</reference>
<organism evidence="1 2">
    <name type="scientific">Caerostris extrusa</name>
    <name type="common">Bark spider</name>
    <name type="synonym">Caerostris bankana</name>
    <dbReference type="NCBI Taxonomy" id="172846"/>
    <lineage>
        <taxon>Eukaryota</taxon>
        <taxon>Metazoa</taxon>
        <taxon>Ecdysozoa</taxon>
        <taxon>Arthropoda</taxon>
        <taxon>Chelicerata</taxon>
        <taxon>Arachnida</taxon>
        <taxon>Araneae</taxon>
        <taxon>Araneomorphae</taxon>
        <taxon>Entelegynae</taxon>
        <taxon>Araneoidea</taxon>
        <taxon>Araneidae</taxon>
        <taxon>Caerostris</taxon>
    </lineage>
</organism>
<keyword evidence="2" id="KW-1185">Reference proteome</keyword>
<evidence type="ECO:0000313" key="2">
    <source>
        <dbReference type="Proteomes" id="UP001054945"/>
    </source>
</evidence>
<protein>
    <submittedName>
        <fullName evidence="1">Uncharacterized protein</fullName>
    </submittedName>
</protein>
<sequence length="69" mass="8322">MMVPFSFCSDNHRSLDETFPWRWIRRDDFRHNSSGFFLWGYVKDMVYATSVRDECDLRHNCGGHQFSQV</sequence>